<evidence type="ECO:0000313" key="1">
    <source>
        <dbReference type="EMBL" id="GAI53391.1"/>
    </source>
</evidence>
<evidence type="ECO:0008006" key="2">
    <source>
        <dbReference type="Google" id="ProtNLM"/>
    </source>
</evidence>
<comment type="caution">
    <text evidence="1">The sequence shown here is derived from an EMBL/GenBank/DDBJ whole genome shotgun (WGS) entry which is preliminary data.</text>
</comment>
<accession>X1QEY1</accession>
<proteinExistence type="predicted"/>
<protein>
    <recommendedName>
        <fullName evidence="2">DNA methylase adenine-specific domain-containing protein</fullName>
    </recommendedName>
</protein>
<organism evidence="1">
    <name type="scientific">marine sediment metagenome</name>
    <dbReference type="NCBI Taxonomy" id="412755"/>
    <lineage>
        <taxon>unclassified sequences</taxon>
        <taxon>metagenomes</taxon>
        <taxon>ecological metagenomes</taxon>
    </lineage>
</organism>
<feature type="non-terminal residue" evidence="1">
    <location>
        <position position="1"/>
    </location>
</feature>
<gene>
    <name evidence="1" type="ORF">S06H3_54767</name>
</gene>
<reference evidence="1" key="1">
    <citation type="journal article" date="2014" name="Front. Microbiol.">
        <title>High frequency of phylogenetically diverse reductive dehalogenase-homologous genes in deep subseafloor sedimentary metagenomes.</title>
        <authorList>
            <person name="Kawai M."/>
            <person name="Futagami T."/>
            <person name="Toyoda A."/>
            <person name="Takaki Y."/>
            <person name="Nishi S."/>
            <person name="Hori S."/>
            <person name="Arai W."/>
            <person name="Tsubouchi T."/>
            <person name="Morono Y."/>
            <person name="Uchiyama I."/>
            <person name="Ito T."/>
            <person name="Fujiyama A."/>
            <person name="Inagaki F."/>
            <person name="Takami H."/>
        </authorList>
    </citation>
    <scope>NUCLEOTIDE SEQUENCE</scope>
    <source>
        <strain evidence="1">Expedition CK06-06</strain>
    </source>
</reference>
<sequence length="110" mass="12894">VYKAILKALSERDDTADICTDKKSNPEPDTNLRDYENVPLKEDIHEYMKHEVLPHVPNAWVDESKTKIGYEINFNRYFYKYTPPRPLGEIEAELKKNEKEIADMLHGVTK</sequence>
<name>X1QEY1_9ZZZZ</name>
<dbReference type="AlphaFoldDB" id="X1QEY1"/>
<dbReference type="EMBL" id="BARV01035062">
    <property type="protein sequence ID" value="GAI53391.1"/>
    <property type="molecule type" value="Genomic_DNA"/>
</dbReference>